<comment type="similarity">
    <text evidence="1 3">Belongs to the type-B carboxylesterase/lipase family.</text>
</comment>
<evidence type="ECO:0000256" key="2">
    <source>
        <dbReference type="ARBA" id="ARBA00022801"/>
    </source>
</evidence>
<feature type="signal peptide" evidence="3">
    <location>
        <begin position="1"/>
        <end position="20"/>
    </location>
</feature>
<dbReference type="InterPro" id="IPR029058">
    <property type="entry name" value="AB_hydrolase_fold"/>
</dbReference>
<feature type="domain" description="Carboxylesterase type B" evidence="4">
    <location>
        <begin position="35"/>
        <end position="553"/>
    </location>
</feature>
<protein>
    <recommendedName>
        <fullName evidence="3">Carboxylic ester hydrolase</fullName>
        <ecNumber evidence="3">3.1.1.-</ecNumber>
    </recommendedName>
</protein>
<dbReference type="InterPro" id="IPR050309">
    <property type="entry name" value="Type-B_Carboxylest/Lipase"/>
</dbReference>
<name>A0A934SXB3_9BURK</name>
<dbReference type="Proteomes" id="UP000622890">
    <property type="component" value="Unassembled WGS sequence"/>
</dbReference>
<dbReference type="InterPro" id="IPR002018">
    <property type="entry name" value="CarbesteraseB"/>
</dbReference>
<dbReference type="PROSITE" id="PS51257">
    <property type="entry name" value="PROKAR_LIPOPROTEIN"/>
    <property type="match status" value="1"/>
</dbReference>
<accession>A0A934SXB3</accession>
<dbReference type="InterPro" id="IPR019819">
    <property type="entry name" value="Carboxylesterase_B_CS"/>
</dbReference>
<dbReference type="InterPro" id="IPR019826">
    <property type="entry name" value="Carboxylesterase_B_AS"/>
</dbReference>
<proteinExistence type="inferred from homology"/>
<dbReference type="Gene3D" id="3.40.50.1820">
    <property type="entry name" value="alpha/beta hydrolase"/>
    <property type="match status" value="1"/>
</dbReference>
<dbReference type="PANTHER" id="PTHR11559">
    <property type="entry name" value="CARBOXYLESTERASE"/>
    <property type="match status" value="1"/>
</dbReference>
<keyword evidence="3" id="KW-0732">Signal</keyword>
<organism evidence="5 6">
    <name type="scientific">Noviherbaspirillum pedocola</name>
    <dbReference type="NCBI Taxonomy" id="2801341"/>
    <lineage>
        <taxon>Bacteria</taxon>
        <taxon>Pseudomonadati</taxon>
        <taxon>Pseudomonadota</taxon>
        <taxon>Betaproteobacteria</taxon>
        <taxon>Burkholderiales</taxon>
        <taxon>Oxalobacteraceae</taxon>
        <taxon>Noviherbaspirillum</taxon>
    </lineage>
</organism>
<dbReference type="PROSITE" id="PS00941">
    <property type="entry name" value="CARBOXYLESTERASE_B_2"/>
    <property type="match status" value="1"/>
</dbReference>
<evidence type="ECO:0000259" key="4">
    <source>
        <dbReference type="Pfam" id="PF00135"/>
    </source>
</evidence>
<gene>
    <name evidence="5" type="ORF">JJB74_07345</name>
</gene>
<evidence type="ECO:0000256" key="3">
    <source>
        <dbReference type="RuleBase" id="RU361235"/>
    </source>
</evidence>
<feature type="chain" id="PRO_5038172135" description="Carboxylic ester hydrolase" evidence="3">
    <location>
        <begin position="21"/>
        <end position="571"/>
    </location>
</feature>
<keyword evidence="2 3" id="KW-0378">Hydrolase</keyword>
<evidence type="ECO:0000256" key="1">
    <source>
        <dbReference type="ARBA" id="ARBA00005964"/>
    </source>
</evidence>
<evidence type="ECO:0000313" key="6">
    <source>
        <dbReference type="Proteomes" id="UP000622890"/>
    </source>
</evidence>
<dbReference type="GO" id="GO:0016787">
    <property type="term" value="F:hydrolase activity"/>
    <property type="evidence" value="ECO:0007669"/>
    <property type="project" value="UniProtKB-KW"/>
</dbReference>
<dbReference type="Pfam" id="PF00135">
    <property type="entry name" value="COesterase"/>
    <property type="match status" value="1"/>
</dbReference>
<reference evidence="5" key="1">
    <citation type="submission" date="2021-01" db="EMBL/GenBank/DDBJ databases">
        <title>Genome sequence of strain Noviherbaspirillum sp. DKR-6.</title>
        <authorList>
            <person name="Chaudhary D.K."/>
        </authorList>
    </citation>
    <scope>NUCLEOTIDE SEQUENCE</scope>
    <source>
        <strain evidence="5">DKR-6</strain>
    </source>
</reference>
<comment type="caution">
    <text evidence="5">The sequence shown here is derived from an EMBL/GenBank/DDBJ whole genome shotgun (WGS) entry which is preliminary data.</text>
</comment>
<dbReference type="SUPFAM" id="SSF53474">
    <property type="entry name" value="alpha/beta-Hydrolases"/>
    <property type="match status" value="1"/>
</dbReference>
<evidence type="ECO:0000313" key="5">
    <source>
        <dbReference type="EMBL" id="MBK4734414.1"/>
    </source>
</evidence>
<dbReference type="RefSeq" id="WP_200591163.1">
    <property type="nucleotide sequence ID" value="NZ_JAEPBG010000002.1"/>
</dbReference>
<sequence>MKHRHLTGLGAMALAAILLAGCGGNDADNAPEGRTTSYGPIVGVNDASVSGTYYWKGIPFAKPPVGSLRWKPPAEPDAWSQPLATSKFGNACIQNGRVYGPGLNNTYDASIGTTLNTPVGSEDCLTLNVWRPASDTSGLPVILFLYGGSNISGYTADPMYDGANLARTANAVVVTANYRVGVFGFLNLAQLKNGTDPIADSGNFALLDNVQALKFIQSNIAGFGGDKNNVTVMGQSAGAINTWALLTSPLTTGLMHRAAPLSGGISLASELPSGTLPTLNPASTYAAQGNALLYNLLIADGKATDTASAQAYAATQGNAQIADYLRSKDAKTILTTVLSKGLNSSGPIPDGAVLPTDPVAAISAGNYRRIPVLASNTAEEGKLFQSLFGLLPGHKPGFIISDADRFALMMNYRPDAPPAVALSDLIDPSYLPPDTAATGYNATAAFFTTNFFGASRDNVLNALKSQQSNIWYYQFNWAQEPAPWNVVYGAAHAFDLPFIFRTFGPSLFSNVMNSSANQPGRLELSDAMMASIAAFAKNGDPNNATLGVPWQPWPRKLIFDATPTKRQISTQ</sequence>
<dbReference type="EMBL" id="JAEPBG010000002">
    <property type="protein sequence ID" value="MBK4734414.1"/>
    <property type="molecule type" value="Genomic_DNA"/>
</dbReference>
<dbReference type="PROSITE" id="PS00122">
    <property type="entry name" value="CARBOXYLESTERASE_B_1"/>
    <property type="match status" value="1"/>
</dbReference>
<dbReference type="EC" id="3.1.1.-" evidence="3"/>
<keyword evidence="6" id="KW-1185">Reference proteome</keyword>
<dbReference type="AlphaFoldDB" id="A0A934SXB3"/>